<accession>A0ABP7CV02</accession>
<reference evidence="4" key="1">
    <citation type="journal article" date="2019" name="Int. J. Syst. Evol. Microbiol.">
        <title>The Global Catalogue of Microorganisms (GCM) 10K type strain sequencing project: providing services to taxonomists for standard genome sequencing and annotation.</title>
        <authorList>
            <consortium name="The Broad Institute Genomics Platform"/>
            <consortium name="The Broad Institute Genome Sequencing Center for Infectious Disease"/>
            <person name="Wu L."/>
            <person name="Ma J."/>
        </authorList>
    </citation>
    <scope>NUCLEOTIDE SEQUENCE [LARGE SCALE GENOMIC DNA]</scope>
    <source>
        <strain evidence="4">JCM 16904</strain>
    </source>
</reference>
<feature type="region of interest" description="Disordered" evidence="1">
    <location>
        <begin position="22"/>
        <end position="45"/>
    </location>
</feature>
<feature type="chain" id="PRO_5046453266" description="Secreted protein" evidence="2">
    <location>
        <begin position="21"/>
        <end position="83"/>
    </location>
</feature>
<dbReference type="Proteomes" id="UP001500902">
    <property type="component" value="Unassembled WGS sequence"/>
</dbReference>
<keyword evidence="4" id="KW-1185">Reference proteome</keyword>
<sequence>MILSTSFSVWLSLVHMVRSAASSNSVEASPTSPPGVGGTAFCSVSTPGPEGVGRADIAVPQPESTLTTANDPATFALIADILP</sequence>
<evidence type="ECO:0000256" key="1">
    <source>
        <dbReference type="SAM" id="MobiDB-lite"/>
    </source>
</evidence>
<gene>
    <name evidence="3" type="ORF">GCM10022224_073340</name>
</gene>
<evidence type="ECO:0000313" key="3">
    <source>
        <dbReference type="EMBL" id="GAA3696869.1"/>
    </source>
</evidence>
<proteinExistence type="predicted"/>
<protein>
    <recommendedName>
        <fullName evidence="5">Secreted protein</fullName>
    </recommendedName>
</protein>
<organism evidence="3 4">
    <name type="scientific">Nonomuraea antimicrobica</name>
    <dbReference type="NCBI Taxonomy" id="561173"/>
    <lineage>
        <taxon>Bacteria</taxon>
        <taxon>Bacillati</taxon>
        <taxon>Actinomycetota</taxon>
        <taxon>Actinomycetes</taxon>
        <taxon>Streptosporangiales</taxon>
        <taxon>Streptosporangiaceae</taxon>
        <taxon>Nonomuraea</taxon>
    </lineage>
</organism>
<evidence type="ECO:0008006" key="5">
    <source>
        <dbReference type="Google" id="ProtNLM"/>
    </source>
</evidence>
<feature type="signal peptide" evidence="2">
    <location>
        <begin position="1"/>
        <end position="20"/>
    </location>
</feature>
<name>A0ABP7CV02_9ACTN</name>
<comment type="caution">
    <text evidence="3">The sequence shown here is derived from an EMBL/GenBank/DDBJ whole genome shotgun (WGS) entry which is preliminary data.</text>
</comment>
<dbReference type="EMBL" id="BAAAZP010000149">
    <property type="protein sequence ID" value="GAA3696869.1"/>
    <property type="molecule type" value="Genomic_DNA"/>
</dbReference>
<evidence type="ECO:0000313" key="4">
    <source>
        <dbReference type="Proteomes" id="UP001500902"/>
    </source>
</evidence>
<evidence type="ECO:0000256" key="2">
    <source>
        <dbReference type="SAM" id="SignalP"/>
    </source>
</evidence>
<keyword evidence="2" id="KW-0732">Signal</keyword>